<evidence type="ECO:0000313" key="2">
    <source>
        <dbReference type="EMBL" id="GBF07978.1"/>
    </source>
</evidence>
<accession>A0A2I9DN15</accession>
<feature type="region of interest" description="Disordered" evidence="1">
    <location>
        <begin position="1"/>
        <end position="33"/>
    </location>
</feature>
<proteinExistence type="predicted"/>
<dbReference type="Proteomes" id="UP000236569">
    <property type="component" value="Unassembled WGS sequence"/>
</dbReference>
<evidence type="ECO:0000256" key="1">
    <source>
        <dbReference type="SAM" id="MobiDB-lite"/>
    </source>
</evidence>
<protein>
    <submittedName>
        <fullName evidence="2">Uncharacterized protein</fullName>
    </submittedName>
</protein>
<name>A0A2I9DN15_9DEIO</name>
<keyword evidence="3" id="KW-1185">Reference proteome</keyword>
<evidence type="ECO:0000313" key="3">
    <source>
        <dbReference type="Proteomes" id="UP000236569"/>
    </source>
</evidence>
<gene>
    <name evidence="2" type="ORF">DAERI_200035</name>
</gene>
<sequence>MGATGRARARRDGSRGAPPPAPNTTPPDCLAPRLDPRWREWYDHRIESYRFPQGAAARLAYVLQGGQVSVRPVE</sequence>
<dbReference type="AlphaFoldDB" id="A0A2I9DN15"/>
<reference evidence="3" key="1">
    <citation type="submission" date="2018-01" db="EMBL/GenBank/DDBJ databases">
        <title>Draft Genome Sequence of the Radioresistant Bacterium Deinococcus aerius TR0125, Isolated from the Higher Atmosphere above Japan.</title>
        <authorList>
            <person name="Satoh K."/>
            <person name="Arai H."/>
            <person name="Sanzen T."/>
            <person name="Kawaguchi Y."/>
            <person name="Hayashi H."/>
            <person name="Yokobori S."/>
            <person name="Yamagishi A."/>
            <person name="Oono Y."/>
            <person name="Narumi I."/>
        </authorList>
    </citation>
    <scope>NUCLEOTIDE SEQUENCE [LARGE SCALE GENOMIC DNA]</scope>
    <source>
        <strain evidence="3">TR0125</strain>
    </source>
</reference>
<dbReference type="EMBL" id="BFAG01000020">
    <property type="protein sequence ID" value="GBF07978.1"/>
    <property type="molecule type" value="Genomic_DNA"/>
</dbReference>
<organism evidence="2 3">
    <name type="scientific">Deinococcus aerius</name>
    <dbReference type="NCBI Taxonomy" id="200253"/>
    <lineage>
        <taxon>Bacteria</taxon>
        <taxon>Thermotogati</taxon>
        <taxon>Deinococcota</taxon>
        <taxon>Deinococci</taxon>
        <taxon>Deinococcales</taxon>
        <taxon>Deinococcaceae</taxon>
        <taxon>Deinococcus</taxon>
    </lineage>
</organism>
<comment type="caution">
    <text evidence="2">The sequence shown here is derived from an EMBL/GenBank/DDBJ whole genome shotgun (WGS) entry which is preliminary data.</text>
</comment>